<reference evidence="1 2" key="2">
    <citation type="submission" date="2017-09" db="EMBL/GenBank/DDBJ databases">
        <title>Extensive intraspecific genome diversity in a model arbuscular mycorrhizal fungus.</title>
        <authorList>
            <person name="Chen E.C."/>
            <person name="Morin E."/>
            <person name="Beaudet D."/>
            <person name="Noel J."/>
            <person name="Ndikumana S."/>
            <person name="Charron P."/>
            <person name="St-Onge C."/>
            <person name="Giorgi J."/>
            <person name="Grigoriev I.V."/>
            <person name="Roux C."/>
            <person name="Martin F.M."/>
            <person name="Corradi N."/>
        </authorList>
    </citation>
    <scope>NUCLEOTIDE SEQUENCE [LARGE SCALE GENOMIC DNA]</scope>
    <source>
        <strain evidence="1 2">A5</strain>
    </source>
</reference>
<gene>
    <name evidence="1" type="ORF">RhiirA5_357895</name>
</gene>
<dbReference type="Proteomes" id="UP000232722">
    <property type="component" value="Unassembled WGS sequence"/>
</dbReference>
<evidence type="ECO:0000313" key="2">
    <source>
        <dbReference type="Proteomes" id="UP000232722"/>
    </source>
</evidence>
<name>A0A2N0PNR5_9GLOM</name>
<organism evidence="1 2">
    <name type="scientific">Rhizophagus irregularis</name>
    <dbReference type="NCBI Taxonomy" id="588596"/>
    <lineage>
        <taxon>Eukaryota</taxon>
        <taxon>Fungi</taxon>
        <taxon>Fungi incertae sedis</taxon>
        <taxon>Mucoromycota</taxon>
        <taxon>Glomeromycotina</taxon>
        <taxon>Glomeromycetes</taxon>
        <taxon>Glomerales</taxon>
        <taxon>Glomeraceae</taxon>
        <taxon>Rhizophagus</taxon>
    </lineage>
</organism>
<dbReference type="AlphaFoldDB" id="A0A2N0PNR5"/>
<evidence type="ECO:0000313" key="1">
    <source>
        <dbReference type="EMBL" id="PKC08487.1"/>
    </source>
</evidence>
<reference evidence="1 2" key="1">
    <citation type="submission" date="2016-04" db="EMBL/GenBank/DDBJ databases">
        <title>Genome analyses suggest a sexual origin of heterokaryosis in a supposedly ancient asexual fungus.</title>
        <authorList>
            <person name="Ropars J."/>
            <person name="Sedzielewska K."/>
            <person name="Noel J."/>
            <person name="Charron P."/>
            <person name="Farinelli L."/>
            <person name="Marton T."/>
            <person name="Kruger M."/>
            <person name="Pelin A."/>
            <person name="Brachmann A."/>
            <person name="Corradi N."/>
        </authorList>
    </citation>
    <scope>NUCLEOTIDE SEQUENCE [LARGE SCALE GENOMIC DNA]</scope>
    <source>
        <strain evidence="1 2">A5</strain>
    </source>
</reference>
<protein>
    <submittedName>
        <fullName evidence="1">Uncharacterized protein</fullName>
    </submittedName>
</protein>
<feature type="non-terminal residue" evidence="1">
    <location>
        <position position="66"/>
    </location>
</feature>
<comment type="caution">
    <text evidence="1">The sequence shown here is derived from an EMBL/GenBank/DDBJ whole genome shotgun (WGS) entry which is preliminary data.</text>
</comment>
<sequence>MPILVSVPEITVFSGEVRRYPSYFLAVVSLLKVSRKKLSMVQELAYGPPLKASLISLIPLFYYASE</sequence>
<proteinExistence type="predicted"/>
<accession>A0A2N0PNR5</accession>
<dbReference type="EMBL" id="LLXJ01000539">
    <property type="protein sequence ID" value="PKC08487.1"/>
    <property type="molecule type" value="Genomic_DNA"/>
</dbReference>